<reference evidence="2" key="1">
    <citation type="submission" date="2014-11" db="EMBL/GenBank/DDBJ databases">
        <authorList>
            <person name="Amaro Gonzalez C."/>
        </authorList>
    </citation>
    <scope>NUCLEOTIDE SEQUENCE</scope>
</reference>
<feature type="region of interest" description="Disordered" evidence="1">
    <location>
        <begin position="1"/>
        <end position="22"/>
    </location>
</feature>
<organism evidence="2">
    <name type="scientific">Anguilla anguilla</name>
    <name type="common">European freshwater eel</name>
    <name type="synonym">Muraena anguilla</name>
    <dbReference type="NCBI Taxonomy" id="7936"/>
    <lineage>
        <taxon>Eukaryota</taxon>
        <taxon>Metazoa</taxon>
        <taxon>Chordata</taxon>
        <taxon>Craniata</taxon>
        <taxon>Vertebrata</taxon>
        <taxon>Euteleostomi</taxon>
        <taxon>Actinopterygii</taxon>
        <taxon>Neopterygii</taxon>
        <taxon>Teleostei</taxon>
        <taxon>Anguilliformes</taxon>
        <taxon>Anguillidae</taxon>
        <taxon>Anguilla</taxon>
    </lineage>
</organism>
<proteinExistence type="predicted"/>
<reference evidence="2" key="2">
    <citation type="journal article" date="2015" name="Fish Shellfish Immunol.">
        <title>Early steps in the European eel (Anguilla anguilla)-Vibrio vulnificus interaction in the gills: Role of the RtxA13 toxin.</title>
        <authorList>
            <person name="Callol A."/>
            <person name="Pajuelo D."/>
            <person name="Ebbesson L."/>
            <person name="Teles M."/>
            <person name="MacKenzie S."/>
            <person name="Amaro C."/>
        </authorList>
    </citation>
    <scope>NUCLEOTIDE SEQUENCE</scope>
</reference>
<dbReference type="EMBL" id="GBXM01035267">
    <property type="protein sequence ID" value="JAH73310.1"/>
    <property type="molecule type" value="Transcribed_RNA"/>
</dbReference>
<evidence type="ECO:0000256" key="1">
    <source>
        <dbReference type="SAM" id="MobiDB-lite"/>
    </source>
</evidence>
<protein>
    <submittedName>
        <fullName evidence="2">Uncharacterized protein</fullName>
    </submittedName>
</protein>
<evidence type="ECO:0000313" key="2">
    <source>
        <dbReference type="EMBL" id="JAH73310.1"/>
    </source>
</evidence>
<dbReference type="AlphaFoldDB" id="A0A0E9V793"/>
<sequence>MTPFGTPETGSRNVKVSHRPPG</sequence>
<name>A0A0E9V793_ANGAN</name>
<accession>A0A0E9V793</accession>